<dbReference type="InterPro" id="IPR029064">
    <property type="entry name" value="Ribosomal_eL30-like_sf"/>
</dbReference>
<dbReference type="GO" id="GO:0006396">
    <property type="term" value="P:RNA processing"/>
    <property type="evidence" value="ECO:0007669"/>
    <property type="project" value="InterPro"/>
</dbReference>
<sequence length="304" mass="32716">MFGVCGGERVRIPFGTRAAGSVTTVNDTVTVEVVDIDDADDPRVDDFRDLNSVDRRPDLPILRGGRRGKGLVIAEGVLVVERMISSRFAPHALLGVDKRFDELVPVLSADSLAGVPFYRTSAQVMADIVGFHLNRGVLAVARRPQPLDPADVITRARTVAVLEGVNDHENIGSIFRNAAGLGVDAVLFGGATADPLYRRSVRVSMGHVLKVPFAHVQTWPDDLSMLRDNDFRIVSLTPDPAAVPLAQAVDAERVAFMVGAEGPGLTERAMRAGDVRARIPMSRGTDSLNVATAAAVAFYERTRL</sequence>
<proteinExistence type="predicted"/>
<evidence type="ECO:0000256" key="1">
    <source>
        <dbReference type="ARBA" id="ARBA00022603"/>
    </source>
</evidence>
<keyword evidence="2" id="KW-0808">Transferase</keyword>
<dbReference type="GO" id="GO:0003723">
    <property type="term" value="F:RNA binding"/>
    <property type="evidence" value="ECO:0007669"/>
    <property type="project" value="InterPro"/>
</dbReference>
<evidence type="ECO:0000259" key="3">
    <source>
        <dbReference type="Pfam" id="PF00588"/>
    </source>
</evidence>
<dbReference type="AlphaFoldDB" id="A0A916TAC5"/>
<feature type="domain" description="tRNA/rRNA methyltransferase SpoU type" evidence="3">
    <location>
        <begin position="159"/>
        <end position="299"/>
    </location>
</feature>
<dbReference type="CDD" id="cd18095">
    <property type="entry name" value="SpoU-like_rRNA-MTase"/>
    <property type="match status" value="1"/>
</dbReference>
<name>A0A916TAC5_9ACTN</name>
<accession>A0A916TAC5</accession>
<evidence type="ECO:0000256" key="2">
    <source>
        <dbReference type="ARBA" id="ARBA00022679"/>
    </source>
</evidence>
<protein>
    <submittedName>
        <fullName evidence="4">rRNA methyltransferase</fullName>
    </submittedName>
</protein>
<dbReference type="InterPro" id="IPR001537">
    <property type="entry name" value="SpoU_MeTrfase"/>
</dbReference>
<dbReference type="InterPro" id="IPR029026">
    <property type="entry name" value="tRNA_m1G_MTases_N"/>
</dbReference>
<keyword evidence="1 4" id="KW-0489">Methyltransferase</keyword>
<dbReference type="Gene3D" id="3.40.1280.10">
    <property type="match status" value="1"/>
</dbReference>
<dbReference type="SUPFAM" id="SSF55315">
    <property type="entry name" value="L30e-like"/>
    <property type="match status" value="1"/>
</dbReference>
<dbReference type="PANTHER" id="PTHR43191:SF12">
    <property type="entry name" value="RRNA METHYLASE"/>
    <property type="match status" value="1"/>
</dbReference>
<dbReference type="PANTHER" id="PTHR43191">
    <property type="entry name" value="RRNA METHYLTRANSFERASE 3"/>
    <property type="match status" value="1"/>
</dbReference>
<dbReference type="Gene3D" id="3.30.1330.30">
    <property type="match status" value="1"/>
</dbReference>
<reference evidence="4" key="1">
    <citation type="journal article" date="2014" name="Int. J. Syst. Evol. Microbiol.">
        <title>Complete genome sequence of Corynebacterium casei LMG S-19264T (=DSM 44701T), isolated from a smear-ripened cheese.</title>
        <authorList>
            <consortium name="US DOE Joint Genome Institute (JGI-PGF)"/>
            <person name="Walter F."/>
            <person name="Albersmeier A."/>
            <person name="Kalinowski J."/>
            <person name="Ruckert C."/>
        </authorList>
    </citation>
    <scope>NUCLEOTIDE SEQUENCE</scope>
    <source>
        <strain evidence="4">CGMCC 1.12827</strain>
    </source>
</reference>
<evidence type="ECO:0000313" key="4">
    <source>
        <dbReference type="EMBL" id="GGB37781.1"/>
    </source>
</evidence>
<dbReference type="InterPro" id="IPR029028">
    <property type="entry name" value="Alpha/beta_knot_MTases"/>
</dbReference>
<dbReference type="InterPro" id="IPR051259">
    <property type="entry name" value="rRNA_Methyltransferase"/>
</dbReference>
<comment type="caution">
    <text evidence="4">The sequence shown here is derived from an EMBL/GenBank/DDBJ whole genome shotgun (WGS) entry which is preliminary data.</text>
</comment>
<dbReference type="GO" id="GO:0032259">
    <property type="term" value="P:methylation"/>
    <property type="evidence" value="ECO:0007669"/>
    <property type="project" value="UniProtKB-KW"/>
</dbReference>
<dbReference type="Proteomes" id="UP000621454">
    <property type="component" value="Unassembled WGS sequence"/>
</dbReference>
<dbReference type="EMBL" id="BMGC01000020">
    <property type="protein sequence ID" value="GGB37781.1"/>
    <property type="molecule type" value="Genomic_DNA"/>
</dbReference>
<dbReference type="SUPFAM" id="SSF75217">
    <property type="entry name" value="alpha/beta knot"/>
    <property type="match status" value="1"/>
</dbReference>
<reference evidence="4" key="2">
    <citation type="submission" date="2020-09" db="EMBL/GenBank/DDBJ databases">
        <authorList>
            <person name="Sun Q."/>
            <person name="Zhou Y."/>
        </authorList>
    </citation>
    <scope>NUCLEOTIDE SEQUENCE</scope>
    <source>
        <strain evidence="4">CGMCC 1.12827</strain>
    </source>
</reference>
<keyword evidence="5" id="KW-1185">Reference proteome</keyword>
<evidence type="ECO:0000313" key="5">
    <source>
        <dbReference type="Proteomes" id="UP000621454"/>
    </source>
</evidence>
<gene>
    <name evidence="4" type="ORF">GCM10011489_26930</name>
</gene>
<dbReference type="GO" id="GO:0008173">
    <property type="term" value="F:RNA methyltransferase activity"/>
    <property type="evidence" value="ECO:0007669"/>
    <property type="project" value="InterPro"/>
</dbReference>
<dbReference type="Pfam" id="PF00588">
    <property type="entry name" value="SpoU_methylase"/>
    <property type="match status" value="1"/>
</dbReference>
<organism evidence="4 5">
    <name type="scientific">Gordonia jinhuaensis</name>
    <dbReference type="NCBI Taxonomy" id="1517702"/>
    <lineage>
        <taxon>Bacteria</taxon>
        <taxon>Bacillati</taxon>
        <taxon>Actinomycetota</taxon>
        <taxon>Actinomycetes</taxon>
        <taxon>Mycobacteriales</taxon>
        <taxon>Gordoniaceae</taxon>
        <taxon>Gordonia</taxon>
    </lineage>
</organism>